<dbReference type="KEGG" id="gni:GNIT_1571"/>
<evidence type="ECO:0000313" key="2">
    <source>
        <dbReference type="Proteomes" id="UP000009282"/>
    </source>
</evidence>
<reference evidence="1 2" key="1">
    <citation type="journal article" date="2011" name="J. Bacteriol.">
        <title>Complete genome sequence of seawater bacterium Glaciecola nitratireducens FR1064T.</title>
        <authorList>
            <person name="Bian F."/>
            <person name="Qin Q.L."/>
            <person name="Xie B.B."/>
            <person name="Shu Y.L."/>
            <person name="Zhang X.Y."/>
            <person name="Yu Y."/>
            <person name="Chen B."/>
            <person name="Chen X.L."/>
            <person name="Zhou B.C."/>
            <person name="Zhang Y.Z."/>
        </authorList>
    </citation>
    <scope>NUCLEOTIDE SEQUENCE [LARGE SCALE GENOMIC DNA]</scope>
    <source>
        <strain evidence="2">JCM 12485 / KCTC 12276 / FR1064</strain>
    </source>
</reference>
<dbReference type="EMBL" id="CP003060">
    <property type="protein sequence ID" value="AEP29689.1"/>
    <property type="molecule type" value="Genomic_DNA"/>
</dbReference>
<dbReference type="Proteomes" id="UP000009282">
    <property type="component" value="Chromosome"/>
</dbReference>
<organism evidence="1 2">
    <name type="scientific">Glaciecola nitratireducens (strain JCM 12485 / KCTC 12276 / FR1064)</name>
    <dbReference type="NCBI Taxonomy" id="1085623"/>
    <lineage>
        <taxon>Bacteria</taxon>
        <taxon>Pseudomonadati</taxon>
        <taxon>Pseudomonadota</taxon>
        <taxon>Gammaproteobacteria</taxon>
        <taxon>Alteromonadales</taxon>
        <taxon>Alteromonadaceae</taxon>
        <taxon>Brumicola</taxon>
    </lineage>
</organism>
<accession>G4QGQ2</accession>
<proteinExistence type="predicted"/>
<dbReference type="HOGENOM" id="CLU_3234166_0_0_6"/>
<keyword evidence="2" id="KW-1185">Reference proteome</keyword>
<gene>
    <name evidence="1" type="ordered locus">GNIT_1571</name>
</gene>
<sequence length="43" mass="5007">MLMLLIHAEDEKDRQLIQNFSDELNQLYCVIDDTLSIILASLK</sequence>
<protein>
    <submittedName>
        <fullName evidence="1">Uncharacterized protein</fullName>
    </submittedName>
</protein>
<evidence type="ECO:0000313" key="1">
    <source>
        <dbReference type="EMBL" id="AEP29689.1"/>
    </source>
</evidence>
<name>G4QGQ2_GLANF</name>
<dbReference type="AlphaFoldDB" id="G4QGQ2"/>